<keyword evidence="7" id="KW-0539">Nucleus</keyword>
<dbReference type="InterPro" id="IPR038718">
    <property type="entry name" value="SNF2-like_sf"/>
</dbReference>
<proteinExistence type="inferred from homology"/>
<evidence type="ECO:0000313" key="10">
    <source>
        <dbReference type="Proteomes" id="UP000198287"/>
    </source>
</evidence>
<protein>
    <submittedName>
        <fullName evidence="9">Transcriptional regulator ATRX</fullName>
    </submittedName>
</protein>
<name>A0A226F5N3_FOLCA</name>
<dbReference type="GO" id="GO:0004386">
    <property type="term" value="F:helicase activity"/>
    <property type="evidence" value="ECO:0007669"/>
    <property type="project" value="UniProtKB-KW"/>
</dbReference>
<dbReference type="Gene3D" id="3.40.50.10810">
    <property type="entry name" value="Tandem AAA-ATPase domain"/>
    <property type="match status" value="1"/>
</dbReference>
<dbReference type="PANTHER" id="PTHR45797:SF1">
    <property type="entry name" value="HELICASE ARIP4"/>
    <property type="match status" value="1"/>
</dbReference>
<evidence type="ECO:0000256" key="8">
    <source>
        <dbReference type="SAM" id="MobiDB-lite"/>
    </source>
</evidence>
<evidence type="ECO:0000256" key="4">
    <source>
        <dbReference type="ARBA" id="ARBA00022806"/>
    </source>
</evidence>
<dbReference type="Proteomes" id="UP000198287">
    <property type="component" value="Unassembled WGS sequence"/>
</dbReference>
<evidence type="ECO:0000256" key="6">
    <source>
        <dbReference type="ARBA" id="ARBA00023125"/>
    </source>
</evidence>
<comment type="caution">
    <text evidence="9">The sequence shown here is derived from an EMBL/GenBank/DDBJ whole genome shotgun (WGS) entry which is preliminary data.</text>
</comment>
<keyword evidence="6" id="KW-0238">DNA-binding</keyword>
<feature type="compositionally biased region" description="Polar residues" evidence="8">
    <location>
        <begin position="67"/>
        <end position="76"/>
    </location>
</feature>
<organism evidence="9 10">
    <name type="scientific">Folsomia candida</name>
    <name type="common">Springtail</name>
    <dbReference type="NCBI Taxonomy" id="158441"/>
    <lineage>
        <taxon>Eukaryota</taxon>
        <taxon>Metazoa</taxon>
        <taxon>Ecdysozoa</taxon>
        <taxon>Arthropoda</taxon>
        <taxon>Hexapoda</taxon>
        <taxon>Collembola</taxon>
        <taxon>Entomobryomorpha</taxon>
        <taxon>Isotomoidea</taxon>
        <taxon>Isotomidae</taxon>
        <taxon>Proisotominae</taxon>
        <taxon>Folsomia</taxon>
    </lineage>
</organism>
<dbReference type="GO" id="GO:0016887">
    <property type="term" value="F:ATP hydrolysis activity"/>
    <property type="evidence" value="ECO:0007669"/>
    <property type="project" value="InterPro"/>
</dbReference>
<dbReference type="GO" id="GO:0005524">
    <property type="term" value="F:ATP binding"/>
    <property type="evidence" value="ECO:0007669"/>
    <property type="project" value="UniProtKB-KW"/>
</dbReference>
<feature type="region of interest" description="Disordered" evidence="8">
    <location>
        <begin position="31"/>
        <end position="101"/>
    </location>
</feature>
<dbReference type="InterPro" id="IPR044574">
    <property type="entry name" value="ARIP4-like"/>
</dbReference>
<gene>
    <name evidence="9" type="ORF">Fcan01_01951</name>
</gene>
<evidence type="ECO:0000256" key="1">
    <source>
        <dbReference type="ARBA" id="ARBA00004123"/>
    </source>
</evidence>
<keyword evidence="3" id="KW-0547">Nucleotide-binding</keyword>
<evidence type="ECO:0000256" key="3">
    <source>
        <dbReference type="ARBA" id="ARBA00022741"/>
    </source>
</evidence>
<evidence type="ECO:0000313" key="9">
    <source>
        <dbReference type="EMBL" id="OXA64724.1"/>
    </source>
</evidence>
<accession>A0A226F5N3</accession>
<keyword evidence="4" id="KW-0347">Helicase</keyword>
<dbReference type="EMBL" id="LNIX01000001">
    <property type="protein sequence ID" value="OXA64724.1"/>
    <property type="molecule type" value="Genomic_DNA"/>
</dbReference>
<keyword evidence="10" id="KW-1185">Reference proteome</keyword>
<dbReference type="STRING" id="158441.A0A226F5N3"/>
<sequence>MTSNREELDEEDLDLSFEIKGKRYSTLDEYMEECQAQRGPLSSVTTESTSGDKENGSYIDDGVKLDQQPNVSSSSRVRGPFRVVSASATSSSPLTTFLVPKYDKTYEKLEKNKVVQVGRTPPSQRASSSAEEKVLCRDDVTPSRAGHDRHQNVSSEAPPPPTKKSRPLVYTDSDDDDDADLVTSKREDSPLNADDETEKEEWAEWILKKHNEIVGFFENDIRIEDGAVSNLILEEDPISGRVIEVHPGIMAELLPHHFRGVKFMYKTCFGGFEHEARYKSDVFTLDYLVGPGREVQVAGFAQAVLQNQPRPGITTILVICPLLKREIWSDEIQKGFENVDPDQRPLVHDLWQGEYIEEKINSLKLWTSQGGVGIVDFDLFQQLDDYYVDDDDDDSREFINSTLFTPGPAIVFLDYESTDRRYVKKKYKGLVKITTTRQIVFPDLYSNDPEEHINRVIFRDWLLVTTTGFFSDHHKQFLWLCDLVNWHTKKEVHWVRNGGFATTQNIGTNSFLKSEFPNHWRKGISNRAQQYNTTPEKREKNNICLNAQRFKTPNKYVFYILVISPKIGPLTLQALCNPDFDLSIYVGQWNSAHVFGQITCRSDHFSRPGRPVYVLTSDPKNQCHEVLAQQCFNQFSAHFGEAFLLYYADEWNKKSPEKPKFILTSNTWMRMAFWRKKQERWRGTMFGFSLH</sequence>
<feature type="region of interest" description="Disordered" evidence="8">
    <location>
        <begin position="113"/>
        <end position="197"/>
    </location>
</feature>
<keyword evidence="4" id="KW-0378">Hydrolase</keyword>
<evidence type="ECO:0000256" key="7">
    <source>
        <dbReference type="ARBA" id="ARBA00023242"/>
    </source>
</evidence>
<reference evidence="9 10" key="1">
    <citation type="submission" date="2015-12" db="EMBL/GenBank/DDBJ databases">
        <title>The genome of Folsomia candida.</title>
        <authorList>
            <person name="Faddeeva A."/>
            <person name="Derks M.F."/>
            <person name="Anvar Y."/>
            <person name="Smit S."/>
            <person name="Van Straalen N."/>
            <person name="Roelofs D."/>
        </authorList>
    </citation>
    <scope>NUCLEOTIDE SEQUENCE [LARGE SCALE GENOMIC DNA]</scope>
    <source>
        <strain evidence="9 10">VU population</strain>
        <tissue evidence="9">Whole body</tissue>
    </source>
</reference>
<keyword evidence="5" id="KW-0067">ATP-binding</keyword>
<feature type="compositionally biased region" description="Polar residues" evidence="8">
    <location>
        <begin position="40"/>
        <end position="49"/>
    </location>
</feature>
<feature type="compositionally biased region" description="Low complexity" evidence="8">
    <location>
        <begin position="83"/>
        <end position="92"/>
    </location>
</feature>
<dbReference type="PANTHER" id="PTHR45797">
    <property type="entry name" value="RAD54-LIKE"/>
    <property type="match status" value="1"/>
</dbReference>
<feature type="compositionally biased region" description="Basic and acidic residues" evidence="8">
    <location>
        <begin position="130"/>
        <end position="151"/>
    </location>
</feature>
<comment type="subcellular location">
    <subcellularLocation>
        <location evidence="1">Nucleus</location>
    </subcellularLocation>
</comment>
<dbReference type="AlphaFoldDB" id="A0A226F5N3"/>
<comment type="similarity">
    <text evidence="2">Belongs to the SNF2/RAD54 helicase family.</text>
</comment>
<dbReference type="GO" id="GO:0005634">
    <property type="term" value="C:nucleus"/>
    <property type="evidence" value="ECO:0007669"/>
    <property type="project" value="UniProtKB-SubCell"/>
</dbReference>
<dbReference type="GO" id="GO:0003677">
    <property type="term" value="F:DNA binding"/>
    <property type="evidence" value="ECO:0007669"/>
    <property type="project" value="UniProtKB-KW"/>
</dbReference>
<evidence type="ECO:0000256" key="2">
    <source>
        <dbReference type="ARBA" id="ARBA00007025"/>
    </source>
</evidence>
<evidence type="ECO:0000256" key="5">
    <source>
        <dbReference type="ARBA" id="ARBA00022840"/>
    </source>
</evidence>